<feature type="transmembrane region" description="Helical" evidence="1">
    <location>
        <begin position="97"/>
        <end position="122"/>
    </location>
</feature>
<feature type="transmembrane region" description="Helical" evidence="1">
    <location>
        <begin position="21"/>
        <end position="42"/>
    </location>
</feature>
<evidence type="ECO:0000256" key="1">
    <source>
        <dbReference type="SAM" id="Phobius"/>
    </source>
</evidence>
<dbReference type="Proteomes" id="UP001084197">
    <property type="component" value="Unassembled WGS sequence"/>
</dbReference>
<gene>
    <name evidence="2" type="ORF">OWO01_07720</name>
</gene>
<dbReference type="AlphaFoldDB" id="A0A9J6RD05"/>
<evidence type="ECO:0008006" key="4">
    <source>
        <dbReference type="Google" id="ProtNLM"/>
    </source>
</evidence>
<feature type="transmembrane region" description="Helical" evidence="1">
    <location>
        <begin position="134"/>
        <end position="160"/>
    </location>
</feature>
<sequence length="200" mass="23431">MVKFITTFYDLISTSLLYYKYILQGFLIYNFLPANIALLATVKRIWKGTDHSSINEIFKANMKKYDHKKIQSFCMSIPIIILYSTLFILQNEYNENINLILLLILFYLLFLHIIVLTLYSYLAMENNYGFKNTFLIALYLSIKKLWVSISIIVLIVLFYQLAIYNFLLFLFLAPFSYALAINVLLVAIDTHAIQKKHGSF</sequence>
<accession>A0A9J6RD05</accession>
<protein>
    <recommendedName>
        <fullName evidence="4">DUF624 domain-containing protein</fullName>
    </recommendedName>
</protein>
<keyword evidence="1" id="KW-1133">Transmembrane helix</keyword>
<name>A0A9J6RD05_9BACI</name>
<feature type="transmembrane region" description="Helical" evidence="1">
    <location>
        <begin position="166"/>
        <end position="188"/>
    </location>
</feature>
<evidence type="ECO:0000313" key="2">
    <source>
        <dbReference type="EMBL" id="MCZ0703097.1"/>
    </source>
</evidence>
<evidence type="ECO:0000313" key="3">
    <source>
        <dbReference type="Proteomes" id="UP001084197"/>
    </source>
</evidence>
<dbReference type="EMBL" id="JAPRAT010000012">
    <property type="protein sequence ID" value="MCZ0703097.1"/>
    <property type="molecule type" value="Genomic_DNA"/>
</dbReference>
<keyword evidence="1" id="KW-0812">Transmembrane</keyword>
<keyword evidence="1" id="KW-0472">Membrane</keyword>
<proteinExistence type="predicted"/>
<keyword evidence="3" id="KW-1185">Reference proteome</keyword>
<comment type="caution">
    <text evidence="2">The sequence shown here is derived from an EMBL/GenBank/DDBJ whole genome shotgun (WGS) entry which is preliminary data.</text>
</comment>
<reference evidence="2" key="1">
    <citation type="submission" date="2022-11" db="EMBL/GenBank/DDBJ databases">
        <title>WGS of Natronobacillus azotifigens 24KS-1, an anaerobic diazotrophic haloalkaliphile from soda-rich habitats.</title>
        <authorList>
            <person name="Sorokin D.Y."/>
            <person name="Merkel A.Y."/>
        </authorList>
    </citation>
    <scope>NUCLEOTIDE SEQUENCE</scope>
    <source>
        <strain evidence="2">24KS-1</strain>
    </source>
</reference>
<feature type="transmembrane region" description="Helical" evidence="1">
    <location>
        <begin position="72"/>
        <end position="91"/>
    </location>
</feature>
<dbReference type="RefSeq" id="WP_268779867.1">
    <property type="nucleotide sequence ID" value="NZ_JAPRAT010000012.1"/>
</dbReference>
<organism evidence="2 3">
    <name type="scientific">Natronobacillus azotifigens</name>
    <dbReference type="NCBI Taxonomy" id="472978"/>
    <lineage>
        <taxon>Bacteria</taxon>
        <taxon>Bacillati</taxon>
        <taxon>Bacillota</taxon>
        <taxon>Bacilli</taxon>
        <taxon>Bacillales</taxon>
        <taxon>Bacillaceae</taxon>
        <taxon>Natronobacillus</taxon>
    </lineage>
</organism>